<comment type="caution">
    <text evidence="1">The sequence shown here is derived from an EMBL/GenBank/DDBJ whole genome shotgun (WGS) entry which is preliminary data.</text>
</comment>
<evidence type="ECO:0008006" key="3">
    <source>
        <dbReference type="Google" id="ProtNLM"/>
    </source>
</evidence>
<dbReference type="InterPro" id="IPR025455">
    <property type="entry name" value="DUF4276"/>
</dbReference>
<accession>A0ABR9DUM8</accession>
<dbReference type="EMBL" id="AQGU01000020">
    <property type="protein sequence ID" value="MBE0358070.1"/>
    <property type="molecule type" value="Genomic_DNA"/>
</dbReference>
<evidence type="ECO:0000313" key="1">
    <source>
        <dbReference type="EMBL" id="MBE0358070.1"/>
    </source>
</evidence>
<dbReference type="RefSeq" id="WP_193154685.1">
    <property type="nucleotide sequence ID" value="NZ_AQGU01000020.1"/>
</dbReference>
<protein>
    <recommendedName>
        <fullName evidence="3">DUF4276 domain-containing protein</fullName>
    </recommendedName>
</protein>
<evidence type="ECO:0000313" key="2">
    <source>
        <dbReference type="Proteomes" id="UP000648482"/>
    </source>
</evidence>
<name>A0ABR9DUM8_9GAMM</name>
<sequence length="200" mass="22999">MVRIGISVEGQTEEIFVKKVLAPYLAQKNLFMTPICMQGDVNIDKVRSELKKIANNFDYVTTFYDFYGFKNKVAGETKHSLEMRILNAVGENIRGRLIPFVQMYEFEGILFSCPKSFALIMRQANLKEWADGLLQEFRGDPEKINNSPQTAPSKRIMSVVRYRKTTHGPRIAEAIGVETIRNKCSGFNEWLHKIEKINDK</sequence>
<dbReference type="Pfam" id="PF14103">
    <property type="entry name" value="DUF4276"/>
    <property type="match status" value="1"/>
</dbReference>
<organism evidence="1 2">
    <name type="scientific">Pseudoalteromonas aliena SW19</name>
    <dbReference type="NCBI Taxonomy" id="1314866"/>
    <lineage>
        <taxon>Bacteria</taxon>
        <taxon>Pseudomonadati</taxon>
        <taxon>Pseudomonadota</taxon>
        <taxon>Gammaproteobacteria</taxon>
        <taxon>Alteromonadales</taxon>
        <taxon>Pseudoalteromonadaceae</taxon>
        <taxon>Pseudoalteromonas</taxon>
    </lineage>
</organism>
<keyword evidence="2" id="KW-1185">Reference proteome</keyword>
<gene>
    <name evidence="1" type="ORF">PALI_a3788</name>
</gene>
<dbReference type="Proteomes" id="UP000648482">
    <property type="component" value="Unassembled WGS sequence"/>
</dbReference>
<reference evidence="1 2" key="1">
    <citation type="submission" date="2015-06" db="EMBL/GenBank/DDBJ databases">
        <title>Genome sequence of Pseudoalteromonas aliena.</title>
        <authorList>
            <person name="Xie B.-B."/>
            <person name="Rong J.-C."/>
            <person name="Qin Q.-L."/>
            <person name="Zhang Y.-Z."/>
        </authorList>
    </citation>
    <scope>NUCLEOTIDE SEQUENCE [LARGE SCALE GENOMIC DNA]</scope>
    <source>
        <strain evidence="1 2">SW19</strain>
    </source>
</reference>
<proteinExistence type="predicted"/>